<dbReference type="OrthoDB" id="5242221at2"/>
<organism evidence="5 6">
    <name type="scientific">Glycomyces paridis</name>
    <dbReference type="NCBI Taxonomy" id="2126555"/>
    <lineage>
        <taxon>Bacteria</taxon>
        <taxon>Bacillati</taxon>
        <taxon>Actinomycetota</taxon>
        <taxon>Actinomycetes</taxon>
        <taxon>Glycomycetales</taxon>
        <taxon>Glycomycetaceae</taxon>
        <taxon>Glycomyces</taxon>
    </lineage>
</organism>
<evidence type="ECO:0000256" key="3">
    <source>
        <dbReference type="ARBA" id="ARBA00038502"/>
    </source>
</evidence>
<reference evidence="5 6" key="1">
    <citation type="journal article" date="2018" name="Int. J. Syst. Evol. Microbiol.">
        <title>Glycomyces paridis sp. nov., isolated from the medicinal plant Paris polyphylla.</title>
        <authorList>
            <person name="Fang X.M."/>
            <person name="Bai J.L."/>
            <person name="Su J."/>
            <person name="Zhao L.L."/>
            <person name="Liu H.Y."/>
            <person name="Ma B.P."/>
            <person name="Zhang Y.Q."/>
            <person name="Yu L.Y."/>
        </authorList>
    </citation>
    <scope>NUCLEOTIDE SEQUENCE [LARGE SCALE GENOMIC DNA]</scope>
    <source>
        <strain evidence="5 6">CPCC 204357</strain>
    </source>
</reference>
<name>A0A4S8P423_9ACTN</name>
<gene>
    <name evidence="5" type="ORF">E9998_22620</name>
</gene>
<dbReference type="InterPro" id="IPR051531">
    <property type="entry name" value="N-acetyltransferase"/>
</dbReference>
<comment type="caution">
    <text evidence="5">The sequence shown here is derived from an EMBL/GenBank/DDBJ whole genome shotgun (WGS) entry which is preliminary data.</text>
</comment>
<dbReference type="Gene3D" id="3.40.630.30">
    <property type="match status" value="1"/>
</dbReference>
<dbReference type="SUPFAM" id="SSF55729">
    <property type="entry name" value="Acyl-CoA N-acyltransferases (Nat)"/>
    <property type="match status" value="1"/>
</dbReference>
<keyword evidence="6" id="KW-1185">Reference proteome</keyword>
<sequence length="177" mass="19351">MRAQPNIALRPITTDDAPTIAAIRRDSRDHLAPWEPARGDDAHTDESALASIKAALERTAAGTGRSYVITDHARIVGGILINSLVQGPYFRSCSIGYWVARTDTGRGVATEAVRLVKDIAFGELELQRVQAETLVHNHASQKVLERNGFTLIGLAPSYLKIAGTWQDHLLYQALPKD</sequence>
<dbReference type="GO" id="GO:0008999">
    <property type="term" value="F:protein-N-terminal-alanine acetyltransferase activity"/>
    <property type="evidence" value="ECO:0007669"/>
    <property type="project" value="TreeGrafter"/>
</dbReference>
<feature type="domain" description="N-acetyltransferase" evidence="4">
    <location>
        <begin position="7"/>
        <end position="176"/>
    </location>
</feature>
<dbReference type="PANTHER" id="PTHR43792">
    <property type="entry name" value="GNAT FAMILY, PUTATIVE (AFU_ORTHOLOGUE AFUA_3G00765)-RELATED-RELATED"/>
    <property type="match status" value="1"/>
</dbReference>
<keyword evidence="1 5" id="KW-0808">Transferase</keyword>
<dbReference type="InterPro" id="IPR000182">
    <property type="entry name" value="GNAT_dom"/>
</dbReference>
<evidence type="ECO:0000313" key="5">
    <source>
        <dbReference type="EMBL" id="THV23592.1"/>
    </source>
</evidence>
<comment type="similarity">
    <text evidence="3">Belongs to the acetyltransferase family. RimJ subfamily.</text>
</comment>
<dbReference type="EMBL" id="STGX01000021">
    <property type="protein sequence ID" value="THV23592.1"/>
    <property type="molecule type" value="Genomic_DNA"/>
</dbReference>
<keyword evidence="2" id="KW-0012">Acyltransferase</keyword>
<evidence type="ECO:0000313" key="6">
    <source>
        <dbReference type="Proteomes" id="UP000305792"/>
    </source>
</evidence>
<evidence type="ECO:0000259" key="4">
    <source>
        <dbReference type="PROSITE" id="PS51186"/>
    </source>
</evidence>
<dbReference type="PANTHER" id="PTHR43792:SF8">
    <property type="entry name" value="[RIBOSOMAL PROTEIN US5]-ALANINE N-ACETYLTRANSFERASE"/>
    <property type="match status" value="1"/>
</dbReference>
<dbReference type="PROSITE" id="PS51186">
    <property type="entry name" value="GNAT"/>
    <property type="match status" value="1"/>
</dbReference>
<evidence type="ECO:0000256" key="2">
    <source>
        <dbReference type="ARBA" id="ARBA00023315"/>
    </source>
</evidence>
<evidence type="ECO:0000256" key="1">
    <source>
        <dbReference type="ARBA" id="ARBA00022679"/>
    </source>
</evidence>
<dbReference type="RefSeq" id="WP_136531965.1">
    <property type="nucleotide sequence ID" value="NZ_STGX01000021.1"/>
</dbReference>
<dbReference type="InterPro" id="IPR016181">
    <property type="entry name" value="Acyl_CoA_acyltransferase"/>
</dbReference>
<dbReference type="GO" id="GO:0005737">
    <property type="term" value="C:cytoplasm"/>
    <property type="evidence" value="ECO:0007669"/>
    <property type="project" value="TreeGrafter"/>
</dbReference>
<protein>
    <submittedName>
        <fullName evidence="5">GNAT family N-acetyltransferase</fullName>
    </submittedName>
</protein>
<dbReference type="AlphaFoldDB" id="A0A4S8P423"/>
<dbReference type="Proteomes" id="UP000305792">
    <property type="component" value="Unassembled WGS sequence"/>
</dbReference>
<accession>A0A4S8P423</accession>
<dbReference type="Pfam" id="PF13302">
    <property type="entry name" value="Acetyltransf_3"/>
    <property type="match status" value="1"/>
</dbReference>
<proteinExistence type="inferred from homology"/>